<name>A0A0C5VH45_9GAMM</name>
<sequence>MKNTDAIGRSPQWLSLSGAYLSLTEDRDQVLAVFFTFD</sequence>
<reference evidence="1 2" key="1">
    <citation type="submission" date="2014-01" db="EMBL/GenBank/DDBJ databases">
        <title>Full genme sequencing of cellulolytic bacterium Gynuella sunshinyii YC6258T gen. nov., sp. nov.</title>
        <authorList>
            <person name="Khan H."/>
            <person name="Chung E.J."/>
            <person name="Chung Y.R."/>
        </authorList>
    </citation>
    <scope>NUCLEOTIDE SEQUENCE [LARGE SCALE GENOMIC DNA]</scope>
    <source>
        <strain evidence="1 2">YC6258</strain>
    </source>
</reference>
<dbReference type="HOGENOM" id="CLU_3328467_0_0_6"/>
<protein>
    <submittedName>
        <fullName evidence="1">Uncharacterized protein</fullName>
    </submittedName>
</protein>
<gene>
    <name evidence="1" type="ORF">YC6258_01513</name>
</gene>
<organism evidence="1 2">
    <name type="scientific">Gynuella sunshinyii YC6258</name>
    <dbReference type="NCBI Taxonomy" id="1445510"/>
    <lineage>
        <taxon>Bacteria</taxon>
        <taxon>Pseudomonadati</taxon>
        <taxon>Pseudomonadota</taxon>
        <taxon>Gammaproteobacteria</taxon>
        <taxon>Oceanospirillales</taxon>
        <taxon>Saccharospirillaceae</taxon>
        <taxon>Gynuella</taxon>
    </lineage>
</organism>
<dbReference type="STRING" id="1445510.YC6258_01513"/>
<dbReference type="KEGG" id="gsn:YC6258_01513"/>
<evidence type="ECO:0000313" key="2">
    <source>
        <dbReference type="Proteomes" id="UP000032266"/>
    </source>
</evidence>
<keyword evidence="2" id="KW-1185">Reference proteome</keyword>
<accession>A0A0C5VH45</accession>
<dbReference type="EMBL" id="CP007142">
    <property type="protein sequence ID" value="AJQ93561.1"/>
    <property type="molecule type" value="Genomic_DNA"/>
</dbReference>
<dbReference type="Proteomes" id="UP000032266">
    <property type="component" value="Chromosome"/>
</dbReference>
<dbReference type="AlphaFoldDB" id="A0A0C5VH45"/>
<proteinExistence type="predicted"/>
<evidence type="ECO:0000313" key="1">
    <source>
        <dbReference type="EMBL" id="AJQ93561.1"/>
    </source>
</evidence>